<evidence type="ECO:0000313" key="8">
    <source>
        <dbReference type="EMBL" id="MBB4641847.1"/>
    </source>
</evidence>
<feature type="transmembrane region" description="Helical" evidence="7">
    <location>
        <begin position="332"/>
        <end position="353"/>
    </location>
</feature>
<evidence type="ECO:0000256" key="1">
    <source>
        <dbReference type="ARBA" id="ARBA00004651"/>
    </source>
</evidence>
<gene>
    <name evidence="8" type="ORF">HNQ99_002160</name>
</gene>
<feature type="transmembrane region" description="Helical" evidence="7">
    <location>
        <begin position="119"/>
        <end position="137"/>
    </location>
</feature>
<keyword evidence="5 7" id="KW-1133">Transmembrane helix</keyword>
<proteinExistence type="inferred from homology"/>
<dbReference type="Proteomes" id="UP000575068">
    <property type="component" value="Unassembled WGS sequence"/>
</dbReference>
<feature type="transmembrane region" description="Helical" evidence="7">
    <location>
        <begin position="453"/>
        <end position="471"/>
    </location>
</feature>
<evidence type="ECO:0000256" key="2">
    <source>
        <dbReference type="ARBA" id="ARBA00007430"/>
    </source>
</evidence>
<dbReference type="Pfam" id="PF13440">
    <property type="entry name" value="Polysacc_synt_3"/>
    <property type="match status" value="1"/>
</dbReference>
<keyword evidence="9" id="KW-1185">Reference proteome</keyword>
<evidence type="ECO:0000256" key="6">
    <source>
        <dbReference type="ARBA" id="ARBA00023136"/>
    </source>
</evidence>
<feature type="transmembrane region" description="Helical" evidence="7">
    <location>
        <begin position="177"/>
        <end position="198"/>
    </location>
</feature>
<feature type="transmembrane region" description="Helical" evidence="7">
    <location>
        <begin position="51"/>
        <end position="70"/>
    </location>
</feature>
<dbReference type="InterPro" id="IPR050833">
    <property type="entry name" value="Poly_Biosynth_Transport"/>
</dbReference>
<feature type="transmembrane region" description="Helical" evidence="7">
    <location>
        <begin position="291"/>
        <end position="312"/>
    </location>
</feature>
<evidence type="ECO:0000256" key="4">
    <source>
        <dbReference type="ARBA" id="ARBA00022692"/>
    </source>
</evidence>
<keyword evidence="6 7" id="KW-0472">Membrane</keyword>
<dbReference type="PANTHER" id="PTHR30250">
    <property type="entry name" value="PST FAMILY PREDICTED COLANIC ACID TRANSPORTER"/>
    <property type="match status" value="1"/>
</dbReference>
<evidence type="ECO:0000256" key="3">
    <source>
        <dbReference type="ARBA" id="ARBA00022475"/>
    </source>
</evidence>
<feature type="transmembrane region" description="Helical" evidence="7">
    <location>
        <begin position="420"/>
        <end position="441"/>
    </location>
</feature>
<dbReference type="CDD" id="cd13127">
    <property type="entry name" value="MATE_tuaB_like"/>
    <property type="match status" value="1"/>
</dbReference>
<feature type="transmembrane region" description="Helical" evidence="7">
    <location>
        <begin position="365"/>
        <end position="383"/>
    </location>
</feature>
<organism evidence="8 9">
    <name type="scientific">Rhizorhapis suberifaciens</name>
    <name type="common">corky root of lettuce</name>
    <dbReference type="NCBI Taxonomy" id="13656"/>
    <lineage>
        <taxon>Bacteria</taxon>
        <taxon>Pseudomonadati</taxon>
        <taxon>Pseudomonadota</taxon>
        <taxon>Alphaproteobacteria</taxon>
        <taxon>Sphingomonadales</taxon>
        <taxon>Sphingomonadaceae</taxon>
        <taxon>Rhizorhapis</taxon>
    </lineage>
</organism>
<evidence type="ECO:0000256" key="7">
    <source>
        <dbReference type="SAM" id="Phobius"/>
    </source>
</evidence>
<name>A0A840HW48_9SPHN</name>
<evidence type="ECO:0000256" key="5">
    <source>
        <dbReference type="ARBA" id="ARBA00022989"/>
    </source>
</evidence>
<keyword evidence="4 7" id="KW-0812">Transmembrane</keyword>
<dbReference type="EMBL" id="JACHOV010000007">
    <property type="protein sequence ID" value="MBB4641847.1"/>
    <property type="molecule type" value="Genomic_DNA"/>
</dbReference>
<comment type="similarity">
    <text evidence="2">Belongs to the polysaccharide synthase family.</text>
</comment>
<feature type="transmembrane region" description="Helical" evidence="7">
    <location>
        <begin position="90"/>
        <end position="113"/>
    </location>
</feature>
<protein>
    <submittedName>
        <fullName evidence="8">PST family polysaccharide transporter</fullName>
    </submittedName>
</protein>
<comment type="caution">
    <text evidence="8">The sequence shown here is derived from an EMBL/GenBank/DDBJ whole genome shotgun (WGS) entry which is preliminary data.</text>
</comment>
<dbReference type="PANTHER" id="PTHR30250:SF10">
    <property type="entry name" value="LIPOPOLYSACCHARIDE BIOSYNTHESIS PROTEIN WZXC"/>
    <property type="match status" value="1"/>
</dbReference>
<dbReference type="RefSeq" id="WP_184475624.1">
    <property type="nucleotide sequence ID" value="NZ_JACHOV010000007.1"/>
</dbReference>
<reference evidence="8 9" key="1">
    <citation type="submission" date="2020-08" db="EMBL/GenBank/DDBJ databases">
        <title>Genomic Encyclopedia of Type Strains, Phase IV (KMG-IV): sequencing the most valuable type-strain genomes for metagenomic binning, comparative biology and taxonomic classification.</title>
        <authorList>
            <person name="Goeker M."/>
        </authorList>
    </citation>
    <scope>NUCLEOTIDE SEQUENCE [LARGE SCALE GENOMIC DNA]</scope>
    <source>
        <strain evidence="8 9">DSM 7465</strain>
    </source>
</reference>
<dbReference type="GO" id="GO:0005886">
    <property type="term" value="C:plasma membrane"/>
    <property type="evidence" value="ECO:0007669"/>
    <property type="project" value="UniProtKB-SubCell"/>
</dbReference>
<keyword evidence="3" id="KW-1003">Cell membrane</keyword>
<accession>A0A840HW48</accession>
<feature type="transmembrane region" description="Helical" evidence="7">
    <location>
        <begin position="149"/>
        <end position="171"/>
    </location>
</feature>
<dbReference type="AlphaFoldDB" id="A0A840HW48"/>
<comment type="subcellular location">
    <subcellularLocation>
        <location evidence="1">Cell membrane</location>
        <topology evidence="1">Multi-pass membrane protein</topology>
    </subcellularLocation>
</comment>
<evidence type="ECO:0000313" key="9">
    <source>
        <dbReference type="Proteomes" id="UP000575068"/>
    </source>
</evidence>
<sequence>MIESQPALTNLRRKATVGAVFTGGAQAFRTGLQMLSVVVLSRLLSPEVFGLMAMISPLMFFVMLFGQLGLNNAIITARTISPAQLSTIFWINNGVAAALALIFAASAPLIAWFYGQPDLIAPVLVLACSILISAAASQHQALITRSMQFGRLALIDVISGAAGFLLALVIAIIYPSIWALVASTVMTALTAAAGSWLASGWRPSRQFNWAQALPMIKFGRGMMGFNVFNFLSRNLDNILIGKFAGAVQLGYYDRAYKLLLFPLSQINQPVGRVVIPILSRLVDEPERYRAVYLRTVQQLALFTLPGVVFMIIYAESAIPEILGEHWRASVPIFVWLGFAALHQPISATTGWLFISQSRTGEFAQWGLVVAVTSIAAFIVGLAWGALGVAAAYALSDMFIRMPIVWYWVGRKGPVRTIDLVNAAWPHVLANMAMALVLIGLIPFHLSGFLLLDLAMKFAAGFAVCWTTLAVFPKGRAVLMDLAGTVGNMLARPARAS</sequence>